<dbReference type="SUPFAM" id="SSF82607">
    <property type="entry name" value="YbaB-like"/>
    <property type="match status" value="1"/>
</dbReference>
<keyword evidence="2" id="KW-1185">Reference proteome</keyword>
<organism evidence="1 2">
    <name type="scientific">Micromonospora zhanjiangensis</name>
    <dbReference type="NCBI Taxonomy" id="1522057"/>
    <lineage>
        <taxon>Bacteria</taxon>
        <taxon>Bacillati</taxon>
        <taxon>Actinomycetota</taxon>
        <taxon>Actinomycetes</taxon>
        <taxon>Micromonosporales</taxon>
        <taxon>Micromonosporaceae</taxon>
        <taxon>Micromonospora</taxon>
    </lineage>
</organism>
<comment type="caution">
    <text evidence="1">The sequence shown here is derived from an EMBL/GenBank/DDBJ whole genome shotgun (WGS) entry which is preliminary data.</text>
</comment>
<dbReference type="Proteomes" id="UP001595868">
    <property type="component" value="Unassembled WGS sequence"/>
</dbReference>
<name>A0ABV8KM52_9ACTN</name>
<dbReference type="Gene3D" id="3.30.1310.10">
    <property type="entry name" value="Nucleoid-associated protein YbaB-like domain"/>
    <property type="match status" value="1"/>
</dbReference>
<gene>
    <name evidence="1" type="ORF">ACFOX0_14855</name>
</gene>
<dbReference type="InterPro" id="IPR004401">
    <property type="entry name" value="YbaB/EbfC"/>
</dbReference>
<reference evidence="2" key="1">
    <citation type="journal article" date="2019" name="Int. J. Syst. Evol. Microbiol.">
        <title>The Global Catalogue of Microorganisms (GCM) 10K type strain sequencing project: providing services to taxonomists for standard genome sequencing and annotation.</title>
        <authorList>
            <consortium name="The Broad Institute Genomics Platform"/>
            <consortium name="The Broad Institute Genome Sequencing Center for Infectious Disease"/>
            <person name="Wu L."/>
            <person name="Ma J."/>
        </authorList>
    </citation>
    <scope>NUCLEOTIDE SEQUENCE [LARGE SCALE GENOMIC DNA]</scope>
    <source>
        <strain evidence="2">2902at01</strain>
    </source>
</reference>
<evidence type="ECO:0000313" key="1">
    <source>
        <dbReference type="EMBL" id="MFC4107199.1"/>
    </source>
</evidence>
<dbReference type="InterPro" id="IPR036894">
    <property type="entry name" value="YbaB-like_sf"/>
</dbReference>
<dbReference type="EMBL" id="JBHSBN010000008">
    <property type="protein sequence ID" value="MFC4107199.1"/>
    <property type="molecule type" value="Genomic_DNA"/>
</dbReference>
<sequence>MIQDLNRSLDNIEETRQQILEVTGTAWSDDRLLKATVGPRGQLIDLDIDPRVFRNPNSKALAAAIVATVRAAVEDANKKTSKLVEKVLPDDRGLGLGIGRDDETPMDRMMRSHDSELPTILKKEDGHGYVS</sequence>
<evidence type="ECO:0000313" key="2">
    <source>
        <dbReference type="Proteomes" id="UP001595868"/>
    </source>
</evidence>
<accession>A0ABV8KM52</accession>
<dbReference type="Pfam" id="PF02575">
    <property type="entry name" value="YbaB_DNA_bd"/>
    <property type="match status" value="1"/>
</dbReference>
<dbReference type="RefSeq" id="WP_377545822.1">
    <property type="nucleotide sequence ID" value="NZ_JBHSBN010000008.1"/>
</dbReference>
<proteinExistence type="predicted"/>
<protein>
    <submittedName>
        <fullName evidence="1">YbaB/EbfC family nucleoid-associated protein</fullName>
    </submittedName>
</protein>